<sequence length="110" mass="11228">MVAVFHKNRRYIYTTVLRDANFSQDSDKVEHLINAIAFLNWAIIPCNAIASGDNAIASGDNAIASGDNAIASGDNAIASSDNAIASGDNAIASGDNAIASGDNAIASTCI</sequence>
<proteinExistence type="predicted"/>
<name>A0A846HBD7_9CYAN</name>
<accession>A0A846HBD7</accession>
<dbReference type="SUPFAM" id="SSF101967">
    <property type="entry name" value="Adhesin YadA, collagen-binding domain"/>
    <property type="match status" value="1"/>
</dbReference>
<reference evidence="1 2" key="1">
    <citation type="journal article" date="2015" name="Genome Announc.">
        <title>Draft Genome Sequence of Cyanobacterium Hassallia byssoidea Strain VB512170, Isolated from Monuments in India.</title>
        <authorList>
            <person name="Singh D."/>
            <person name="Chandrababunaidu M.M."/>
            <person name="Panda A."/>
            <person name="Sen D."/>
            <person name="Bhattacharyya S."/>
            <person name="Adhikary S.P."/>
            <person name="Tripathy S."/>
        </authorList>
    </citation>
    <scope>NUCLEOTIDE SEQUENCE [LARGE SCALE GENOMIC DNA]</scope>
    <source>
        <strain evidence="1 2">VB512170</strain>
    </source>
</reference>
<protein>
    <recommendedName>
        <fullName evidence="3">Trimeric autotransporter adhesin YadA-like head domain-containing protein</fullName>
    </recommendedName>
</protein>
<dbReference type="InterPro" id="IPR011049">
    <property type="entry name" value="Serralysin-like_metalloprot_C"/>
</dbReference>
<organism evidence="1 2">
    <name type="scientific">Hassallia byssoidea VB512170</name>
    <dbReference type="NCBI Taxonomy" id="1304833"/>
    <lineage>
        <taxon>Bacteria</taxon>
        <taxon>Bacillati</taxon>
        <taxon>Cyanobacteriota</taxon>
        <taxon>Cyanophyceae</taxon>
        <taxon>Nostocales</taxon>
        <taxon>Tolypothrichaceae</taxon>
        <taxon>Hassallia</taxon>
    </lineage>
</organism>
<dbReference type="GO" id="GO:0019867">
    <property type="term" value="C:outer membrane"/>
    <property type="evidence" value="ECO:0007669"/>
    <property type="project" value="InterPro"/>
</dbReference>
<gene>
    <name evidence="1" type="ORF">PI95_015270</name>
</gene>
<evidence type="ECO:0000313" key="1">
    <source>
        <dbReference type="EMBL" id="NEU73880.1"/>
    </source>
</evidence>
<dbReference type="AlphaFoldDB" id="A0A846HBD7"/>
<dbReference type="InterPro" id="IPR048518">
    <property type="entry name" value="IBP_b_roll"/>
</dbReference>
<comment type="caution">
    <text evidence="1">The sequence shown here is derived from an EMBL/GenBank/DDBJ whole genome shotgun (WGS) entry which is preliminary data.</text>
</comment>
<keyword evidence="2" id="KW-1185">Reference proteome</keyword>
<dbReference type="Gene3D" id="2.150.10.10">
    <property type="entry name" value="Serralysin-like metalloprotease, C-terminal"/>
    <property type="match status" value="1"/>
</dbReference>
<dbReference type="EMBL" id="JTCM02000030">
    <property type="protein sequence ID" value="NEU73880.1"/>
    <property type="molecule type" value="Genomic_DNA"/>
</dbReference>
<evidence type="ECO:0000313" key="2">
    <source>
        <dbReference type="Proteomes" id="UP000031549"/>
    </source>
</evidence>
<evidence type="ECO:0008006" key="3">
    <source>
        <dbReference type="Google" id="ProtNLM"/>
    </source>
</evidence>
<dbReference type="Pfam" id="PF21300">
    <property type="entry name" value="LbR_Ice_bind"/>
    <property type="match status" value="1"/>
</dbReference>
<dbReference type="Proteomes" id="UP000031549">
    <property type="component" value="Unassembled WGS sequence"/>
</dbReference>